<organism evidence="5 6">
    <name type="scientific">Brachybacterium tyrofermentans</name>
    <dbReference type="NCBI Taxonomy" id="47848"/>
    <lineage>
        <taxon>Bacteria</taxon>
        <taxon>Bacillati</taxon>
        <taxon>Actinomycetota</taxon>
        <taxon>Actinomycetes</taxon>
        <taxon>Micrococcales</taxon>
        <taxon>Dermabacteraceae</taxon>
        <taxon>Brachybacterium</taxon>
    </lineage>
</organism>
<dbReference type="Gene3D" id="3.10.180.10">
    <property type="entry name" value="2,3-Dihydroxybiphenyl 1,2-Dioxygenase, domain 1"/>
    <property type="match status" value="1"/>
</dbReference>
<comment type="caution">
    <text evidence="5">The sequence shown here is derived from an EMBL/GenBank/DDBJ whole genome shotgun (WGS) entry which is preliminary data.</text>
</comment>
<keyword evidence="6" id="KW-1185">Reference proteome</keyword>
<dbReference type="SUPFAM" id="SSF54593">
    <property type="entry name" value="Glyoxalase/Bleomycin resistance protein/Dihydroxybiphenyl dioxygenase"/>
    <property type="match status" value="1"/>
</dbReference>
<evidence type="ECO:0000313" key="6">
    <source>
        <dbReference type="Proteomes" id="UP001595937"/>
    </source>
</evidence>
<sequence length="155" mass="17205">MADADYEPDLVPELLVTDVAKSVDFWCSLCGFEIAYDRPAEGFAYITRGRAHIMLEQRGVGRNWLTQELASPFGRGINFQIGVPELEPILAALAKAERSLFMQPETKWYRVSDSEEAGVTQFLVTDPDGYLIRFQSSIGRRVVAAAIASDALSDE</sequence>
<evidence type="ECO:0000256" key="2">
    <source>
        <dbReference type="ARBA" id="ARBA00021572"/>
    </source>
</evidence>
<dbReference type="GeneID" id="303297008"/>
<gene>
    <name evidence="5" type="ORF">ACFPK8_17700</name>
</gene>
<evidence type="ECO:0000259" key="4">
    <source>
        <dbReference type="PROSITE" id="PS51819"/>
    </source>
</evidence>
<proteinExistence type="inferred from homology"/>
<evidence type="ECO:0000256" key="1">
    <source>
        <dbReference type="ARBA" id="ARBA00011051"/>
    </source>
</evidence>
<protein>
    <recommendedName>
        <fullName evidence="2">Bleomycin resistance protein</fullName>
    </recommendedName>
</protein>
<dbReference type="RefSeq" id="WP_193119486.1">
    <property type="nucleotide sequence ID" value="NZ_BAAAIR010000033.1"/>
</dbReference>
<dbReference type="InterPro" id="IPR004360">
    <property type="entry name" value="Glyas_Fos-R_dOase_dom"/>
</dbReference>
<dbReference type="CDD" id="cd08349">
    <property type="entry name" value="BLMA_like"/>
    <property type="match status" value="1"/>
</dbReference>
<keyword evidence="3" id="KW-0046">Antibiotic resistance</keyword>
<accession>A0ABW0FL81</accession>
<evidence type="ECO:0000256" key="3">
    <source>
        <dbReference type="ARBA" id="ARBA00023251"/>
    </source>
</evidence>
<dbReference type="InterPro" id="IPR037523">
    <property type="entry name" value="VOC_core"/>
</dbReference>
<dbReference type="InterPro" id="IPR000335">
    <property type="entry name" value="Bleomycin-R"/>
</dbReference>
<dbReference type="PROSITE" id="PS51819">
    <property type="entry name" value="VOC"/>
    <property type="match status" value="1"/>
</dbReference>
<dbReference type="InterPro" id="IPR029068">
    <property type="entry name" value="Glyas_Bleomycin-R_OHBP_Dase"/>
</dbReference>
<dbReference type="Pfam" id="PF00903">
    <property type="entry name" value="Glyoxalase"/>
    <property type="match status" value="1"/>
</dbReference>
<dbReference type="EMBL" id="JBHSLN010000087">
    <property type="protein sequence ID" value="MFC5299355.1"/>
    <property type="molecule type" value="Genomic_DNA"/>
</dbReference>
<evidence type="ECO:0000313" key="5">
    <source>
        <dbReference type="EMBL" id="MFC5299355.1"/>
    </source>
</evidence>
<dbReference type="Proteomes" id="UP001595937">
    <property type="component" value="Unassembled WGS sequence"/>
</dbReference>
<reference evidence="6" key="1">
    <citation type="journal article" date="2019" name="Int. J. Syst. Evol. Microbiol.">
        <title>The Global Catalogue of Microorganisms (GCM) 10K type strain sequencing project: providing services to taxonomists for standard genome sequencing and annotation.</title>
        <authorList>
            <consortium name="The Broad Institute Genomics Platform"/>
            <consortium name="The Broad Institute Genome Sequencing Center for Infectious Disease"/>
            <person name="Wu L."/>
            <person name="Ma J."/>
        </authorList>
    </citation>
    <scope>NUCLEOTIDE SEQUENCE [LARGE SCALE GENOMIC DNA]</scope>
    <source>
        <strain evidence="6">CGMCC 1.16455</strain>
    </source>
</reference>
<name>A0ABW0FL81_9MICO</name>
<feature type="domain" description="VOC" evidence="4">
    <location>
        <begin position="7"/>
        <end position="137"/>
    </location>
</feature>
<comment type="similarity">
    <text evidence="1">Belongs to the bleomycin resistance protein family.</text>
</comment>